<accession>A0ABP0R0X9</accession>
<dbReference type="PROSITE" id="PS50222">
    <property type="entry name" value="EF_HAND_2"/>
    <property type="match status" value="1"/>
</dbReference>
<proteinExistence type="predicted"/>
<dbReference type="Gene3D" id="1.25.40.20">
    <property type="entry name" value="Ankyrin repeat-containing domain"/>
    <property type="match status" value="2"/>
</dbReference>
<dbReference type="EMBL" id="CAXAMN010025128">
    <property type="protein sequence ID" value="CAK9092846.1"/>
    <property type="molecule type" value="Genomic_DNA"/>
</dbReference>
<evidence type="ECO:0000259" key="5">
    <source>
        <dbReference type="PROSITE" id="PS50222"/>
    </source>
</evidence>
<keyword evidence="1" id="KW-0677">Repeat</keyword>
<evidence type="ECO:0000256" key="4">
    <source>
        <dbReference type="SAM" id="MobiDB-lite"/>
    </source>
</evidence>
<dbReference type="SUPFAM" id="SSF48403">
    <property type="entry name" value="Ankyrin repeat"/>
    <property type="match status" value="1"/>
</dbReference>
<dbReference type="PROSITE" id="PS50088">
    <property type="entry name" value="ANK_REPEAT"/>
    <property type="match status" value="3"/>
</dbReference>
<feature type="region of interest" description="Disordered" evidence="4">
    <location>
        <begin position="628"/>
        <end position="657"/>
    </location>
</feature>
<keyword evidence="7" id="KW-1185">Reference proteome</keyword>
<name>A0ABP0R0X9_9DINO</name>
<feature type="region of interest" description="Disordered" evidence="4">
    <location>
        <begin position="1063"/>
        <end position="1092"/>
    </location>
</feature>
<protein>
    <recommendedName>
        <fullName evidence="5">EF-hand domain-containing protein</fullName>
    </recommendedName>
</protein>
<dbReference type="InterPro" id="IPR011992">
    <property type="entry name" value="EF-hand-dom_pair"/>
</dbReference>
<dbReference type="PANTHER" id="PTHR24171">
    <property type="entry name" value="ANKYRIN REPEAT DOMAIN-CONTAINING PROTEIN 39-RELATED"/>
    <property type="match status" value="1"/>
</dbReference>
<feature type="repeat" description="ANK" evidence="3">
    <location>
        <begin position="150"/>
        <end position="182"/>
    </location>
</feature>
<sequence length="1263" mass="139397">MLLQKRASPDIPNDEGKTPLDNAREKGHEGIVGLLTAVKATTEPQKAAEAHDKGQLLSAAENGNMEEIKRLLSVGVDLDARGRQRKTSLHLAAEEGHCEVVNRLLAAKAAVEAQDELGNTPLHCAAQNGHTTIMDRLVAAGAAVDAKTNGGETPLHRVAYHGRSKAAQRLVALRADVDAKNDYGVTPWAYAEANGKQTQMGFVLRPVQVGLLSGRTVPCDPELSRTVRELLEEAQSKFGTRIHHLVTSSGTTLKEHVTLQDAGIGYASYVTAIASVHDDEVTSSAPRAEASVLAASEGPSGTEADSSQLLEKGAGYAHGSVEVSSPDPAAQQAVGCQSGELADARRSMQEEAQDEGFEYAASDLVEQPAAQPVLHNVEEFQSAPFVKKIGFDWEEGHTYLDIELDNTAICSVRDDIVMMSSKSVHQSNSLGFEVLEDYDAPALPAGMVPMGPLLRLWPENVTFSEEVHVVMPVCRGAKHAWCTTDSGWKQVPVHIRQNIMITSLHHFCSMQPAGEPVEIKALGYIKQPSAKIVLAHVECHDCTKRLRNREKDPDILEDFTKCRDPELLDERNDGDTVELSQPGAFQKTIQLKFQRFPFVSPKLSARSGSFKVQIDDETCEFQLDRDADSAEVARPRQHASPQVASEQTSTGSAIHHPPEVRLKWEEPVVIEVDLSELLTKMDPGLYQVLAQERGKWHQVSEDLFLHIWTDANIARAQVAQRSLCLEHVEQVTSDLVRRICVALGLAFSSDMAKKLTKIVRCKQVTDLRWYDIFRHRAFSTINACAKRGASQILLVGVQPKMLNSITGEELRCLDKDLQHACEKKSFDLYHLLKGLECPIDRLEEELQEWLRKDAKHQVVIASCCEDDQEAARHICKRLNDGLDVLEYVDALSPEEVMWNLSISAIKKVVTQLDQDGFGMPAEKFGQAMRMLGMSATTMKVSTPSTKPIGILTLHDLLLEDLKNSATDPYDMLRKFLSLLDGDCKGTMSVAELKRFLGVGGMRSENELEATVSENRQAEIPLSKLQEFLFDPESQQKLLNDQQTASRISWAVADRNAFHNFVGPWSSIRSGPKPSTRKTPQGAATISGEESHKDSVAVEREAGRISVPIPVAPANGRHLFLSGRFNNPESKSYMRAVRAELERLGVQTYMVEGQSPSGDFGQATTKGLYYALAMVAFCSHDYGAKTTARYETYFELKTAHEKCIPIIPIQLCDIFPPEPPDEEGRCQNFLVFGTGLIRITDVGSKDPTRVAKNIQKTWLTLTRR</sequence>
<dbReference type="InterPro" id="IPR036770">
    <property type="entry name" value="Ankyrin_rpt-contain_sf"/>
</dbReference>
<feature type="repeat" description="ANK" evidence="3">
    <location>
        <begin position="84"/>
        <end position="116"/>
    </location>
</feature>
<organism evidence="6 7">
    <name type="scientific">Durusdinium trenchii</name>
    <dbReference type="NCBI Taxonomy" id="1381693"/>
    <lineage>
        <taxon>Eukaryota</taxon>
        <taxon>Sar</taxon>
        <taxon>Alveolata</taxon>
        <taxon>Dinophyceae</taxon>
        <taxon>Suessiales</taxon>
        <taxon>Symbiodiniaceae</taxon>
        <taxon>Durusdinium</taxon>
    </lineage>
</organism>
<dbReference type="SMART" id="SM00248">
    <property type="entry name" value="ANK"/>
    <property type="match status" value="5"/>
</dbReference>
<dbReference type="InterPro" id="IPR002110">
    <property type="entry name" value="Ankyrin_rpt"/>
</dbReference>
<keyword evidence="2 3" id="KW-0040">ANK repeat</keyword>
<feature type="compositionally biased region" description="Basic and acidic residues" evidence="4">
    <location>
        <begin position="14"/>
        <end position="25"/>
    </location>
</feature>
<feature type="domain" description="EF-hand" evidence="5">
    <location>
        <begin position="967"/>
        <end position="1002"/>
    </location>
</feature>
<evidence type="ECO:0000313" key="6">
    <source>
        <dbReference type="EMBL" id="CAK9092846.1"/>
    </source>
</evidence>
<evidence type="ECO:0000256" key="1">
    <source>
        <dbReference type="ARBA" id="ARBA00022737"/>
    </source>
</evidence>
<dbReference type="SUPFAM" id="SSF47473">
    <property type="entry name" value="EF-hand"/>
    <property type="match status" value="1"/>
</dbReference>
<feature type="compositionally biased region" description="Polar residues" evidence="4">
    <location>
        <begin position="639"/>
        <end position="652"/>
    </location>
</feature>
<dbReference type="Pfam" id="PF12796">
    <property type="entry name" value="Ank_2"/>
    <property type="match status" value="1"/>
</dbReference>
<reference evidence="6 7" key="1">
    <citation type="submission" date="2024-02" db="EMBL/GenBank/DDBJ databases">
        <authorList>
            <person name="Chen Y."/>
            <person name="Shah S."/>
            <person name="Dougan E. K."/>
            <person name="Thang M."/>
            <person name="Chan C."/>
        </authorList>
    </citation>
    <scope>NUCLEOTIDE SEQUENCE [LARGE SCALE GENOMIC DNA]</scope>
</reference>
<evidence type="ECO:0000256" key="2">
    <source>
        <dbReference type="ARBA" id="ARBA00023043"/>
    </source>
</evidence>
<feature type="region of interest" description="Disordered" evidence="4">
    <location>
        <begin position="1"/>
        <end position="25"/>
    </location>
</feature>
<dbReference type="InterPro" id="IPR002048">
    <property type="entry name" value="EF_hand_dom"/>
</dbReference>
<dbReference type="Proteomes" id="UP001642484">
    <property type="component" value="Unassembled WGS sequence"/>
</dbReference>
<comment type="caution">
    <text evidence="6">The sequence shown here is derived from an EMBL/GenBank/DDBJ whole genome shotgun (WGS) entry which is preliminary data.</text>
</comment>
<dbReference type="PROSITE" id="PS50297">
    <property type="entry name" value="ANK_REP_REGION"/>
    <property type="match status" value="3"/>
</dbReference>
<gene>
    <name evidence="6" type="ORF">CCMP2556_LOCUS44424</name>
</gene>
<feature type="repeat" description="ANK" evidence="3">
    <location>
        <begin position="117"/>
        <end position="149"/>
    </location>
</feature>
<evidence type="ECO:0000313" key="7">
    <source>
        <dbReference type="Proteomes" id="UP001642484"/>
    </source>
</evidence>
<evidence type="ECO:0000256" key="3">
    <source>
        <dbReference type="PROSITE-ProRule" id="PRU00023"/>
    </source>
</evidence>